<feature type="compositionally biased region" description="Acidic residues" evidence="1">
    <location>
        <begin position="14"/>
        <end position="31"/>
    </location>
</feature>
<organism evidence="2 3">
    <name type="scientific">Miscanthus lutarioriparius</name>
    <dbReference type="NCBI Taxonomy" id="422564"/>
    <lineage>
        <taxon>Eukaryota</taxon>
        <taxon>Viridiplantae</taxon>
        <taxon>Streptophyta</taxon>
        <taxon>Embryophyta</taxon>
        <taxon>Tracheophyta</taxon>
        <taxon>Spermatophyta</taxon>
        <taxon>Magnoliopsida</taxon>
        <taxon>Liliopsida</taxon>
        <taxon>Poales</taxon>
        <taxon>Poaceae</taxon>
        <taxon>PACMAD clade</taxon>
        <taxon>Panicoideae</taxon>
        <taxon>Andropogonodae</taxon>
        <taxon>Andropogoneae</taxon>
        <taxon>Saccharinae</taxon>
        <taxon>Miscanthus</taxon>
    </lineage>
</organism>
<comment type="caution">
    <text evidence="2">The sequence shown here is derived from an EMBL/GenBank/DDBJ whole genome shotgun (WGS) entry which is preliminary data.</text>
</comment>
<sequence length="121" mass="12834">MPSRSQYNRRGSDGDEDELVAVSSDSEESESEANRGAEADDDDEYVGESSDAGGGDEAEEAGRSDCGEGGDSDGDDHVATAGGHFGACVAARRLPIRRGNRRTWMLLSECVRVSPHLSRTV</sequence>
<reference evidence="2" key="1">
    <citation type="submission" date="2020-10" db="EMBL/GenBank/DDBJ databases">
        <authorList>
            <person name="Han B."/>
            <person name="Lu T."/>
            <person name="Zhao Q."/>
            <person name="Huang X."/>
            <person name="Zhao Y."/>
        </authorList>
    </citation>
    <scope>NUCLEOTIDE SEQUENCE</scope>
</reference>
<evidence type="ECO:0000313" key="2">
    <source>
        <dbReference type="EMBL" id="CAD6343074.1"/>
    </source>
</evidence>
<evidence type="ECO:0000313" key="3">
    <source>
        <dbReference type="Proteomes" id="UP000604825"/>
    </source>
</evidence>
<protein>
    <submittedName>
        <fullName evidence="2">Uncharacterized protein</fullName>
    </submittedName>
</protein>
<dbReference type="AlphaFoldDB" id="A0A811SP23"/>
<gene>
    <name evidence="2" type="ORF">NCGR_LOCUS67172</name>
</gene>
<name>A0A811SP23_9POAL</name>
<proteinExistence type="predicted"/>
<keyword evidence="3" id="KW-1185">Reference proteome</keyword>
<evidence type="ECO:0000256" key="1">
    <source>
        <dbReference type="SAM" id="MobiDB-lite"/>
    </source>
</evidence>
<feature type="region of interest" description="Disordered" evidence="1">
    <location>
        <begin position="1"/>
        <end position="81"/>
    </location>
</feature>
<dbReference type="EMBL" id="CAJGYO010000673">
    <property type="protein sequence ID" value="CAD6343074.1"/>
    <property type="molecule type" value="Genomic_DNA"/>
</dbReference>
<dbReference type="Proteomes" id="UP000604825">
    <property type="component" value="Unassembled WGS sequence"/>
</dbReference>
<accession>A0A811SP23</accession>